<dbReference type="EMBL" id="QTJV01000007">
    <property type="protein sequence ID" value="RFM33131.1"/>
    <property type="molecule type" value="Genomic_DNA"/>
</dbReference>
<dbReference type="AlphaFoldDB" id="A0A3E1NYW7"/>
<sequence>MIYLDKLDHQGTVAVNDQYGPGYYRYALIGNTPNSPDSLRQIILKYVDSTVNNEDVEKKYIRYFIQFYRLSDNTKSYIKGKEDFWDIHNDINQELQDYLGEYRYERCKDDSSHGLWTLEVAGKRDTLENKCNR</sequence>
<gene>
    <name evidence="1" type="ORF">DXN04_19050</name>
</gene>
<proteinExistence type="predicted"/>
<keyword evidence="2" id="KW-1185">Reference proteome</keyword>
<protein>
    <submittedName>
        <fullName evidence="1">Uncharacterized protein</fullName>
    </submittedName>
</protein>
<accession>A0A3E1NYW7</accession>
<dbReference type="Proteomes" id="UP000261174">
    <property type="component" value="Unassembled WGS sequence"/>
</dbReference>
<organism evidence="1 2">
    <name type="scientific">Chitinophaga silvisoli</name>
    <dbReference type="NCBI Taxonomy" id="2291814"/>
    <lineage>
        <taxon>Bacteria</taxon>
        <taxon>Pseudomonadati</taxon>
        <taxon>Bacteroidota</taxon>
        <taxon>Chitinophagia</taxon>
        <taxon>Chitinophagales</taxon>
        <taxon>Chitinophagaceae</taxon>
        <taxon>Chitinophaga</taxon>
    </lineage>
</organism>
<reference evidence="1 2" key="1">
    <citation type="submission" date="2018-08" db="EMBL/GenBank/DDBJ databases">
        <title>Chitinophaga sp. K20C18050901, a novel bacterium isolated from forest soil.</title>
        <authorList>
            <person name="Wang C."/>
        </authorList>
    </citation>
    <scope>NUCLEOTIDE SEQUENCE [LARGE SCALE GENOMIC DNA]</scope>
    <source>
        <strain evidence="1 2">K20C18050901</strain>
    </source>
</reference>
<evidence type="ECO:0000313" key="2">
    <source>
        <dbReference type="Proteomes" id="UP000261174"/>
    </source>
</evidence>
<name>A0A3E1NYW7_9BACT</name>
<evidence type="ECO:0000313" key="1">
    <source>
        <dbReference type="EMBL" id="RFM33131.1"/>
    </source>
</evidence>
<comment type="caution">
    <text evidence="1">The sequence shown here is derived from an EMBL/GenBank/DDBJ whole genome shotgun (WGS) entry which is preliminary data.</text>
</comment>